<evidence type="ECO:0000313" key="2">
    <source>
        <dbReference type="Proteomes" id="UP001412067"/>
    </source>
</evidence>
<name>A0ABR2MGK2_9ASPA</name>
<dbReference type="EMBL" id="JBBWWR010000007">
    <property type="protein sequence ID" value="KAK8963298.1"/>
    <property type="molecule type" value="Genomic_DNA"/>
</dbReference>
<proteinExistence type="predicted"/>
<comment type="caution">
    <text evidence="1">The sequence shown here is derived from an EMBL/GenBank/DDBJ whole genome shotgun (WGS) entry which is preliminary data.</text>
</comment>
<sequence length="198" mass="22919">MAASYHGILEEEHKILSWFVVAITSMIKFDFMMSILRGINLLELLASGYDGGAYVWDMRLGNLPCLRLSTVWGYLNNIETDVEEQVLFWSSCDWLDPRMRYSRRKPNFSRMDNLPRVVTVIEDLARLMKGGGDFKMDFDGGIQSIRRPGVFGLHSETLTQIHYPTLNSDEKLIRPDDYKRRPAWMLENLVQVLGICHL</sequence>
<dbReference type="Proteomes" id="UP001412067">
    <property type="component" value="Unassembled WGS sequence"/>
</dbReference>
<reference evidence="1 2" key="1">
    <citation type="journal article" date="2022" name="Nat. Plants">
        <title>Genomes of leafy and leafless Platanthera orchids illuminate the evolution of mycoheterotrophy.</title>
        <authorList>
            <person name="Li M.H."/>
            <person name="Liu K.W."/>
            <person name="Li Z."/>
            <person name="Lu H.C."/>
            <person name="Ye Q.L."/>
            <person name="Zhang D."/>
            <person name="Wang J.Y."/>
            <person name="Li Y.F."/>
            <person name="Zhong Z.M."/>
            <person name="Liu X."/>
            <person name="Yu X."/>
            <person name="Liu D.K."/>
            <person name="Tu X.D."/>
            <person name="Liu B."/>
            <person name="Hao Y."/>
            <person name="Liao X.Y."/>
            <person name="Jiang Y.T."/>
            <person name="Sun W.H."/>
            <person name="Chen J."/>
            <person name="Chen Y.Q."/>
            <person name="Ai Y."/>
            <person name="Zhai J.W."/>
            <person name="Wu S.S."/>
            <person name="Zhou Z."/>
            <person name="Hsiao Y.Y."/>
            <person name="Wu W.L."/>
            <person name="Chen Y.Y."/>
            <person name="Lin Y.F."/>
            <person name="Hsu J.L."/>
            <person name="Li C.Y."/>
            <person name="Wang Z.W."/>
            <person name="Zhao X."/>
            <person name="Zhong W.Y."/>
            <person name="Ma X.K."/>
            <person name="Ma L."/>
            <person name="Huang J."/>
            <person name="Chen G.Z."/>
            <person name="Huang M.Z."/>
            <person name="Huang L."/>
            <person name="Peng D.H."/>
            <person name="Luo Y.B."/>
            <person name="Zou S.Q."/>
            <person name="Chen S.P."/>
            <person name="Lan S."/>
            <person name="Tsai W.C."/>
            <person name="Van de Peer Y."/>
            <person name="Liu Z.J."/>
        </authorList>
    </citation>
    <scope>NUCLEOTIDE SEQUENCE [LARGE SCALE GENOMIC DNA]</scope>
    <source>
        <strain evidence="1">Lor288</strain>
    </source>
</reference>
<protein>
    <submittedName>
        <fullName evidence="1">Uncharacterized protein</fullName>
    </submittedName>
</protein>
<accession>A0ABR2MGK2</accession>
<keyword evidence="2" id="KW-1185">Reference proteome</keyword>
<organism evidence="1 2">
    <name type="scientific">Platanthera guangdongensis</name>
    <dbReference type="NCBI Taxonomy" id="2320717"/>
    <lineage>
        <taxon>Eukaryota</taxon>
        <taxon>Viridiplantae</taxon>
        <taxon>Streptophyta</taxon>
        <taxon>Embryophyta</taxon>
        <taxon>Tracheophyta</taxon>
        <taxon>Spermatophyta</taxon>
        <taxon>Magnoliopsida</taxon>
        <taxon>Liliopsida</taxon>
        <taxon>Asparagales</taxon>
        <taxon>Orchidaceae</taxon>
        <taxon>Orchidoideae</taxon>
        <taxon>Orchideae</taxon>
        <taxon>Orchidinae</taxon>
        <taxon>Platanthera</taxon>
    </lineage>
</organism>
<gene>
    <name evidence="1" type="ORF">KSP40_PGU020015</name>
</gene>
<evidence type="ECO:0000313" key="1">
    <source>
        <dbReference type="EMBL" id="KAK8963298.1"/>
    </source>
</evidence>